<keyword evidence="4 7" id="KW-0133">Cell shape</keyword>
<dbReference type="InterPro" id="IPR005490">
    <property type="entry name" value="LD_TPept_cat_dom"/>
</dbReference>
<accession>M7CRA2</accession>
<feature type="domain" description="L,D-TPase catalytic" evidence="9">
    <location>
        <begin position="306"/>
        <end position="498"/>
    </location>
</feature>
<keyword evidence="11" id="KW-1185">Reference proteome</keyword>
<dbReference type="RefSeq" id="WP_008939116.1">
    <property type="nucleotide sequence ID" value="NZ_APAT01000015.1"/>
</dbReference>
<dbReference type="EMBL" id="APAT01000015">
    <property type="protein sequence ID" value="EMP56171.1"/>
    <property type="molecule type" value="Genomic_DNA"/>
</dbReference>
<evidence type="ECO:0000256" key="1">
    <source>
        <dbReference type="ARBA" id="ARBA00004752"/>
    </source>
</evidence>
<dbReference type="GO" id="GO:0008360">
    <property type="term" value="P:regulation of cell shape"/>
    <property type="evidence" value="ECO:0007669"/>
    <property type="project" value="UniProtKB-UniRule"/>
</dbReference>
<dbReference type="PROSITE" id="PS52029">
    <property type="entry name" value="LD_TPASE"/>
    <property type="match status" value="1"/>
</dbReference>
<dbReference type="SUPFAM" id="SSF141523">
    <property type="entry name" value="L,D-transpeptidase catalytic domain-like"/>
    <property type="match status" value="1"/>
</dbReference>
<evidence type="ECO:0000259" key="9">
    <source>
        <dbReference type="PROSITE" id="PS52029"/>
    </source>
</evidence>
<dbReference type="Pfam" id="PF01471">
    <property type="entry name" value="PG_binding_1"/>
    <property type="match status" value="1"/>
</dbReference>
<feature type="chain" id="PRO_5004081197" evidence="8">
    <location>
        <begin position="26"/>
        <end position="567"/>
    </location>
</feature>
<keyword evidence="6 7" id="KW-0961">Cell wall biogenesis/degradation</keyword>
<dbReference type="InterPro" id="IPR045380">
    <property type="entry name" value="LD_TPept_scaffold_dom"/>
</dbReference>
<evidence type="ECO:0000256" key="6">
    <source>
        <dbReference type="ARBA" id="ARBA00023316"/>
    </source>
</evidence>
<feature type="active site" description="Proton donor/acceptor" evidence="7">
    <location>
        <position position="441"/>
    </location>
</feature>
<evidence type="ECO:0000256" key="5">
    <source>
        <dbReference type="ARBA" id="ARBA00022984"/>
    </source>
</evidence>
<dbReference type="Pfam" id="PF03734">
    <property type="entry name" value="YkuD"/>
    <property type="match status" value="1"/>
</dbReference>
<dbReference type="GO" id="GO:0016740">
    <property type="term" value="F:transferase activity"/>
    <property type="evidence" value="ECO:0007669"/>
    <property type="project" value="UniProtKB-KW"/>
</dbReference>
<dbReference type="GO" id="GO:0071555">
    <property type="term" value="P:cell wall organization"/>
    <property type="evidence" value="ECO:0007669"/>
    <property type="project" value="UniProtKB-UniRule"/>
</dbReference>
<keyword evidence="3" id="KW-0808">Transferase</keyword>
<comment type="pathway">
    <text evidence="1 7">Cell wall biogenesis; peptidoglycan biosynthesis.</text>
</comment>
<dbReference type="PANTHER" id="PTHR41533:SF2">
    <property type="entry name" value="BLR7131 PROTEIN"/>
    <property type="match status" value="1"/>
</dbReference>
<evidence type="ECO:0000256" key="8">
    <source>
        <dbReference type="SAM" id="SignalP"/>
    </source>
</evidence>
<evidence type="ECO:0000256" key="2">
    <source>
        <dbReference type="ARBA" id="ARBA00005992"/>
    </source>
</evidence>
<dbReference type="InterPro" id="IPR036366">
    <property type="entry name" value="PGBDSf"/>
</dbReference>
<comment type="similarity">
    <text evidence="2">Belongs to the YkuD family.</text>
</comment>
<dbReference type="SUPFAM" id="SSF47090">
    <property type="entry name" value="PGBD-like"/>
    <property type="match status" value="1"/>
</dbReference>
<dbReference type="OrthoDB" id="9778545at2"/>
<dbReference type="Gene3D" id="1.10.101.10">
    <property type="entry name" value="PGBD-like superfamily/PGBD"/>
    <property type="match status" value="1"/>
</dbReference>
<dbReference type="InterPro" id="IPR002477">
    <property type="entry name" value="Peptidoglycan-bd-like"/>
</dbReference>
<evidence type="ECO:0000256" key="4">
    <source>
        <dbReference type="ARBA" id="ARBA00022960"/>
    </source>
</evidence>
<sequence length="567" mass="64517">MDIGKRRWQWPLTILAGLVAIAAHASGAPEQSLVQRIEALQAGYAVQVLGDAILARQTLQRFYENRGYRLAWAQESRREALADAIERLPRDGLNPADYHGELLQELARRPEATLSDDLIADRDLLFTDAFLLAASHLADGKVNPESIHAEWTLTGRRTDIVPLLTRALDNGSLAQTLQDLRPRNADYLKLVQAREHLSRLLGQPWLPIPDGPSIRPGDTDTRLPVIRRRLIALEDLSANASASSELYDGELEAALPDFQARHGLEPDGIIGRQTLDALNLMPVERIRQIDASLERWRWLPDSLGDTYVLVNIAGFRLQMVRNGKEVLHSRVIVGRPFRQTPVFSDRIRYLVFNPTWTVPRKLMIEDQLPEIQRDPDYLERLGIEVFEGWGADRRKVDPGSVDWDTLSKNRFPYQLVQGPGPKNALGRVKFMFPNRYDVYLHDTPSRYLFGRQERTFSSGCIRVERPFDLAEQLLANDMDWDRQRINDLLATGETTTVVLPIPIPIHIQYWTAWVDEQGHLQFRDDIYHRDGPLINELRHSALADRQLPTPVAVSPTTIAAGRIHKTH</sequence>
<dbReference type="GO" id="GO:0009252">
    <property type="term" value="P:peptidoglycan biosynthetic process"/>
    <property type="evidence" value="ECO:0007669"/>
    <property type="project" value="UniProtKB-UniPathway"/>
</dbReference>
<dbReference type="AlphaFoldDB" id="M7CRA2"/>
<name>M7CRA2_9GAMM</name>
<dbReference type="InterPro" id="IPR052905">
    <property type="entry name" value="LD-transpeptidase_YkuD-like"/>
</dbReference>
<proteinExistence type="inferred from homology"/>
<dbReference type="PATRIC" id="fig|1288826.3.peg.1945"/>
<feature type="active site" description="Nucleophile" evidence="7">
    <location>
        <position position="460"/>
    </location>
</feature>
<organism evidence="10 11">
    <name type="scientific">Marinobacter santoriniensis NKSG1</name>
    <dbReference type="NCBI Taxonomy" id="1288826"/>
    <lineage>
        <taxon>Bacteria</taxon>
        <taxon>Pseudomonadati</taxon>
        <taxon>Pseudomonadota</taxon>
        <taxon>Gammaproteobacteria</taxon>
        <taxon>Pseudomonadales</taxon>
        <taxon>Marinobacteraceae</taxon>
        <taxon>Marinobacter</taxon>
    </lineage>
</organism>
<gene>
    <name evidence="10" type="ORF">MSNKSG1_09868</name>
</gene>
<dbReference type="UniPathway" id="UPA00219"/>
<keyword evidence="8" id="KW-0732">Signal</keyword>
<dbReference type="Proteomes" id="UP000011960">
    <property type="component" value="Unassembled WGS sequence"/>
</dbReference>
<evidence type="ECO:0000256" key="7">
    <source>
        <dbReference type="PROSITE-ProRule" id="PRU01373"/>
    </source>
</evidence>
<dbReference type="PANTHER" id="PTHR41533">
    <property type="entry name" value="L,D-TRANSPEPTIDASE HI_1667-RELATED"/>
    <property type="match status" value="1"/>
</dbReference>
<feature type="signal peptide" evidence="8">
    <location>
        <begin position="1"/>
        <end position="25"/>
    </location>
</feature>
<reference evidence="10 11" key="1">
    <citation type="journal article" date="2013" name="Genome Announc.">
        <title>Genome Sequence of Hydrothermal Arsenic-Respiring Bacterium Marinobacter santoriniensis NKSG1T.</title>
        <authorList>
            <person name="Handley K.M."/>
            <person name="Upton M."/>
            <person name="Beatson S.A."/>
            <person name="Hery M."/>
            <person name="Lloyd J.R."/>
        </authorList>
    </citation>
    <scope>NUCLEOTIDE SEQUENCE [LARGE SCALE GENOMIC DNA]</scope>
    <source>
        <strain evidence="10 11">NKSG1</strain>
    </source>
</reference>
<dbReference type="Pfam" id="PF20142">
    <property type="entry name" value="Scaffold"/>
    <property type="match status" value="1"/>
</dbReference>
<dbReference type="STRING" id="1288826.MSNKSG1_09868"/>
<dbReference type="CDD" id="cd16913">
    <property type="entry name" value="YkuD_like"/>
    <property type="match status" value="1"/>
</dbReference>
<dbReference type="Gene3D" id="2.40.440.10">
    <property type="entry name" value="L,D-transpeptidase catalytic domain-like"/>
    <property type="match status" value="1"/>
</dbReference>
<evidence type="ECO:0000256" key="3">
    <source>
        <dbReference type="ARBA" id="ARBA00022679"/>
    </source>
</evidence>
<comment type="caution">
    <text evidence="10">The sequence shown here is derived from an EMBL/GenBank/DDBJ whole genome shotgun (WGS) entry which is preliminary data.</text>
</comment>
<protein>
    <submittedName>
        <fullName evidence="10">Peptidoglycan-binding domain 1 protein</fullName>
    </submittedName>
</protein>
<keyword evidence="5 7" id="KW-0573">Peptidoglycan synthesis</keyword>
<dbReference type="eggNOG" id="COG2989">
    <property type="taxonomic scope" value="Bacteria"/>
</dbReference>
<dbReference type="InterPro" id="IPR038063">
    <property type="entry name" value="Transpep_catalytic_dom"/>
</dbReference>
<dbReference type="GO" id="GO:0004180">
    <property type="term" value="F:carboxypeptidase activity"/>
    <property type="evidence" value="ECO:0007669"/>
    <property type="project" value="UniProtKB-ARBA"/>
</dbReference>
<dbReference type="InterPro" id="IPR036365">
    <property type="entry name" value="PGBD-like_sf"/>
</dbReference>
<evidence type="ECO:0000313" key="10">
    <source>
        <dbReference type="EMBL" id="EMP56171.1"/>
    </source>
</evidence>
<evidence type="ECO:0000313" key="11">
    <source>
        <dbReference type="Proteomes" id="UP000011960"/>
    </source>
</evidence>